<comment type="caution">
    <text evidence="3">The sequence shown here is derived from an EMBL/GenBank/DDBJ whole genome shotgun (WGS) entry which is preliminary data.</text>
</comment>
<dbReference type="PANTHER" id="PTHR39452">
    <property type="entry name" value="CHEY-P PHOSPHATASE CHEX"/>
    <property type="match status" value="1"/>
</dbReference>
<reference evidence="3 4" key="1">
    <citation type="submission" date="2018-05" db="EMBL/GenBank/DDBJ databases">
        <title>A metagenomic window into the 2 km-deep terrestrial subsurface aquifer revealed taxonomically and functionally diverse microbial community comprising novel uncultured bacterial lineages.</title>
        <authorList>
            <person name="Kadnikov V.V."/>
            <person name="Mardanov A.V."/>
            <person name="Beletsky A.V."/>
            <person name="Banks D."/>
            <person name="Pimenov N.V."/>
            <person name="Frank Y.A."/>
            <person name="Karnachuk O.V."/>
            <person name="Ravin N.V."/>
        </authorList>
    </citation>
    <scope>NUCLEOTIDE SEQUENCE [LARGE SCALE GENOMIC DNA]</scope>
    <source>
        <strain evidence="3">BY5</strain>
    </source>
</reference>
<evidence type="ECO:0000256" key="1">
    <source>
        <dbReference type="ARBA" id="ARBA00022500"/>
    </source>
</evidence>
<proteinExistence type="predicted"/>
<dbReference type="Pfam" id="PF13690">
    <property type="entry name" value="CheX"/>
    <property type="match status" value="1"/>
</dbReference>
<dbReference type="GO" id="GO:0006935">
    <property type="term" value="P:chemotaxis"/>
    <property type="evidence" value="ECO:0007669"/>
    <property type="project" value="UniProtKB-KW"/>
</dbReference>
<dbReference type="PANTHER" id="PTHR39452:SF1">
    <property type="entry name" value="CHEY-P PHOSPHATASE CHEX"/>
    <property type="match status" value="1"/>
</dbReference>
<dbReference type="CDD" id="cd17906">
    <property type="entry name" value="CheX"/>
    <property type="match status" value="1"/>
</dbReference>
<sequence>MDANILNQFILSADQIFKQLGDFHLKKESLERLQDCSKVKARVATLLGLTGALKGQVILTMEEPLAMKLASAILMGIEVTEYNEMAESGVCEMVNMIAGEASRRLHELGYPCDLSVPSIIRGDQLEIGMQPRIPIFLIRFATEYGPVQMLLGLEVMKPR</sequence>
<feature type="domain" description="Chemotaxis phosphatase CheX-like" evidence="2">
    <location>
        <begin position="44"/>
        <end position="138"/>
    </location>
</feature>
<protein>
    <submittedName>
        <fullName evidence="3">Chemotaxis protein CheX</fullName>
    </submittedName>
</protein>
<organism evidence="3 4">
    <name type="scientific">Candidatus Ozemobacter sibiricus</name>
    <dbReference type="NCBI Taxonomy" id="2268124"/>
    <lineage>
        <taxon>Bacteria</taxon>
        <taxon>Candidatus Ozemobacteria</taxon>
        <taxon>Candidatus Ozemobacterales</taxon>
        <taxon>Candidatus Ozemobacteraceae</taxon>
        <taxon>Candidatus Ozemobacter</taxon>
    </lineage>
</organism>
<name>A0A367ZM40_9BACT</name>
<dbReference type="EMBL" id="QOQW01000016">
    <property type="protein sequence ID" value="RCK79110.1"/>
    <property type="molecule type" value="Genomic_DNA"/>
</dbReference>
<dbReference type="SUPFAM" id="SSF103039">
    <property type="entry name" value="CheC-like"/>
    <property type="match status" value="1"/>
</dbReference>
<evidence type="ECO:0000313" key="4">
    <source>
        <dbReference type="Proteomes" id="UP000252355"/>
    </source>
</evidence>
<dbReference type="InterPro" id="IPR038756">
    <property type="entry name" value="CheX-like"/>
</dbReference>
<dbReference type="AlphaFoldDB" id="A0A367ZM40"/>
<gene>
    <name evidence="3" type="ORF">OZSIB_0452</name>
</gene>
<dbReference type="InterPro" id="IPR028051">
    <property type="entry name" value="CheX-like_dom"/>
</dbReference>
<dbReference type="Gene3D" id="3.40.1550.10">
    <property type="entry name" value="CheC-like"/>
    <property type="match status" value="1"/>
</dbReference>
<keyword evidence="1" id="KW-0145">Chemotaxis</keyword>
<evidence type="ECO:0000313" key="3">
    <source>
        <dbReference type="EMBL" id="RCK79110.1"/>
    </source>
</evidence>
<dbReference type="InterPro" id="IPR028976">
    <property type="entry name" value="CheC-like_sf"/>
</dbReference>
<evidence type="ECO:0000259" key="2">
    <source>
        <dbReference type="Pfam" id="PF13690"/>
    </source>
</evidence>
<accession>A0A367ZM40</accession>
<dbReference type="Proteomes" id="UP000252355">
    <property type="component" value="Unassembled WGS sequence"/>
</dbReference>